<keyword evidence="3 12" id="KW-0547">Nucleotide-binding</keyword>
<dbReference type="Proteomes" id="UP000034706">
    <property type="component" value="Unassembled WGS sequence"/>
</dbReference>
<dbReference type="InterPro" id="IPR027417">
    <property type="entry name" value="P-loop_NTPase"/>
</dbReference>
<comment type="similarity">
    <text evidence="10">Belongs to the GTP-binding elongation factor family. LepA subfamily.</text>
</comment>
<accession>A0A0G0PUD8</accession>
<evidence type="ECO:0000256" key="7">
    <source>
        <dbReference type="ARBA" id="ARBA00023136"/>
    </source>
</evidence>
<gene>
    <name evidence="12" type="primary">lepA</name>
    <name evidence="14" type="ORF">UT16_C0001G0007</name>
</gene>
<dbReference type="Gene3D" id="3.40.50.300">
    <property type="entry name" value="P-loop containing nucleotide triphosphate hydrolases"/>
    <property type="match status" value="1"/>
</dbReference>
<dbReference type="NCBIfam" id="TIGR01393">
    <property type="entry name" value="lepA"/>
    <property type="match status" value="1"/>
</dbReference>
<keyword evidence="6 12" id="KW-0342">GTP-binding</keyword>
<feature type="binding site" evidence="12">
    <location>
        <begin position="130"/>
        <end position="133"/>
    </location>
    <ligand>
        <name>GTP</name>
        <dbReference type="ChEBI" id="CHEBI:37565"/>
    </ligand>
</feature>
<dbReference type="EC" id="3.6.5.n1" evidence="11 12"/>
<dbReference type="InterPro" id="IPR041095">
    <property type="entry name" value="EFG_II"/>
</dbReference>
<dbReference type="InterPro" id="IPR005225">
    <property type="entry name" value="Small_GTP-bd"/>
</dbReference>
<dbReference type="FunFam" id="3.40.50.300:FF:000078">
    <property type="entry name" value="Elongation factor 4"/>
    <property type="match status" value="1"/>
</dbReference>
<dbReference type="InterPro" id="IPR009000">
    <property type="entry name" value="Transl_B-barrel_sf"/>
</dbReference>
<dbReference type="PROSITE" id="PS00301">
    <property type="entry name" value="G_TR_1"/>
    <property type="match status" value="1"/>
</dbReference>
<dbReference type="EMBL" id="LBVT01000001">
    <property type="protein sequence ID" value="KKQ92941.1"/>
    <property type="molecule type" value="Genomic_DNA"/>
</dbReference>
<evidence type="ECO:0000256" key="2">
    <source>
        <dbReference type="ARBA" id="ARBA00022475"/>
    </source>
</evidence>
<dbReference type="AlphaFoldDB" id="A0A0G0PUD8"/>
<keyword evidence="4 12" id="KW-0378">Hydrolase</keyword>
<evidence type="ECO:0000256" key="5">
    <source>
        <dbReference type="ARBA" id="ARBA00022917"/>
    </source>
</evidence>
<dbReference type="SUPFAM" id="SSF54980">
    <property type="entry name" value="EF-G C-terminal domain-like"/>
    <property type="match status" value="2"/>
</dbReference>
<dbReference type="Pfam" id="PF00679">
    <property type="entry name" value="EFG_C"/>
    <property type="match status" value="1"/>
</dbReference>
<dbReference type="InterPro" id="IPR000640">
    <property type="entry name" value="EFG_V-like"/>
</dbReference>
<dbReference type="InterPro" id="IPR038363">
    <property type="entry name" value="LepA_C_sf"/>
</dbReference>
<keyword evidence="7 12" id="KW-0472">Membrane</keyword>
<evidence type="ECO:0000256" key="12">
    <source>
        <dbReference type="HAMAP-Rule" id="MF_00071"/>
    </source>
</evidence>
<evidence type="ECO:0000313" key="14">
    <source>
        <dbReference type="EMBL" id="KKQ92941.1"/>
    </source>
</evidence>
<dbReference type="PATRIC" id="fig|1618611.3.peg.8"/>
<comment type="similarity">
    <text evidence="1 12">Belongs to the TRAFAC class translation factor GTPase superfamily. Classic translation factor GTPase family. LepA subfamily.</text>
</comment>
<evidence type="ECO:0000313" key="15">
    <source>
        <dbReference type="Proteomes" id="UP000034706"/>
    </source>
</evidence>
<feature type="binding site" evidence="12">
    <location>
        <begin position="14"/>
        <end position="19"/>
    </location>
    <ligand>
        <name>GTP</name>
        <dbReference type="ChEBI" id="CHEBI:37565"/>
    </ligand>
</feature>
<dbReference type="GO" id="GO:0003924">
    <property type="term" value="F:GTPase activity"/>
    <property type="evidence" value="ECO:0007669"/>
    <property type="project" value="UniProtKB-UniRule"/>
</dbReference>
<name>A0A0G0PUD8_9BACT</name>
<evidence type="ECO:0000256" key="8">
    <source>
        <dbReference type="ARBA" id="ARBA00050293"/>
    </source>
</evidence>
<dbReference type="Pfam" id="PF06421">
    <property type="entry name" value="LepA_C"/>
    <property type="match status" value="1"/>
</dbReference>
<dbReference type="Gene3D" id="2.40.30.10">
    <property type="entry name" value="Translation factors"/>
    <property type="match status" value="1"/>
</dbReference>
<dbReference type="InterPro" id="IPR013842">
    <property type="entry name" value="LepA_CTD"/>
</dbReference>
<dbReference type="PRINTS" id="PR00315">
    <property type="entry name" value="ELONGATNFCT"/>
</dbReference>
<dbReference type="SUPFAM" id="SSF52540">
    <property type="entry name" value="P-loop containing nucleoside triphosphate hydrolases"/>
    <property type="match status" value="1"/>
</dbReference>
<dbReference type="GO" id="GO:0045727">
    <property type="term" value="P:positive regulation of translation"/>
    <property type="evidence" value="ECO:0007669"/>
    <property type="project" value="UniProtKB-UniRule"/>
</dbReference>
<evidence type="ECO:0000256" key="1">
    <source>
        <dbReference type="ARBA" id="ARBA00005454"/>
    </source>
</evidence>
<evidence type="ECO:0000256" key="11">
    <source>
        <dbReference type="ARBA" id="ARBA00066744"/>
    </source>
</evidence>
<dbReference type="SUPFAM" id="SSF50447">
    <property type="entry name" value="Translation proteins"/>
    <property type="match status" value="1"/>
</dbReference>
<dbReference type="InterPro" id="IPR000795">
    <property type="entry name" value="T_Tr_GTP-bd_dom"/>
</dbReference>
<dbReference type="InterPro" id="IPR031157">
    <property type="entry name" value="G_TR_CS"/>
</dbReference>
<dbReference type="CDD" id="cd03709">
    <property type="entry name" value="lepA_C"/>
    <property type="match status" value="1"/>
</dbReference>
<keyword evidence="2 12" id="KW-1003">Cell membrane</keyword>
<dbReference type="Gene3D" id="3.30.70.870">
    <property type="entry name" value="Elongation Factor G (Translational Gtpase), domain 3"/>
    <property type="match status" value="1"/>
</dbReference>
<evidence type="ECO:0000256" key="9">
    <source>
        <dbReference type="ARBA" id="ARBA00057626"/>
    </source>
</evidence>
<reference evidence="14 15" key="1">
    <citation type="journal article" date="2015" name="Nature">
        <title>rRNA introns, odd ribosomes, and small enigmatic genomes across a large radiation of phyla.</title>
        <authorList>
            <person name="Brown C.T."/>
            <person name="Hug L.A."/>
            <person name="Thomas B.C."/>
            <person name="Sharon I."/>
            <person name="Castelle C.J."/>
            <person name="Singh A."/>
            <person name="Wilkins M.J."/>
            <person name="Williams K.H."/>
            <person name="Banfield J.F."/>
        </authorList>
    </citation>
    <scope>NUCLEOTIDE SEQUENCE [LARGE SCALE GENOMIC DNA]</scope>
</reference>
<dbReference type="Pfam" id="PF00009">
    <property type="entry name" value="GTP_EFTU"/>
    <property type="match status" value="1"/>
</dbReference>
<dbReference type="InterPro" id="IPR006297">
    <property type="entry name" value="EF-4"/>
</dbReference>
<dbReference type="FunFam" id="2.40.30.10:FF:000015">
    <property type="entry name" value="Translation factor GUF1, mitochondrial"/>
    <property type="match status" value="1"/>
</dbReference>
<keyword evidence="14" id="KW-0251">Elongation factor</keyword>
<sequence length="596" mass="67236">MNKIRNFVIIAHIDHGKSTLADRILELTNTIEKRKMREQFLDQMELERERGITIKMQPVRMNYNYGGKDYILNLIDTPGHVDFTYEVSRALAAVDGAILLVDATQGIQAQTIANLHLAKKENLKIIGVINKIDMINDSEKLESLKQEIAKLTGQKPEEILMVSAKTGRNVEKILEKIIKEFPAPKVDIDKSFRALVFDSHFDAYKGVVAYIKVIEGEISRQKTIIALATKAKIQVLENGVFKPELTPAEKLSSGEIGYIATGLKNPSLIKVGDTLAADIEARPMIGYREPKPLVWASFYPESADDFDLLKTALPKLKLNDAALHFEPETQEALGRGFRLGFLGMLHLDITVERLKREHNLPIVVTTPTVSYRIIYKKGTIEEIFTPADWPDPSHVEAIEEPWVHLGILVPTRFLGNVMKLMNNYRGSYQKTEYLGLDHQIIDFDIPLSDILIDFHDRLKSVSEGYASMNYQFIGFKPYDLVKLQVLVAGEPVEAFSKIVPRTLAYREGNAIVKKLKDIVPRQNFAVALQAAIGGKVIARETIPAMRKDVTGYLYGGDVTRKMKLLEKQKKGKKKRAAFGRVELDSDVYLKMFRSGE</sequence>
<dbReference type="InterPro" id="IPR035654">
    <property type="entry name" value="LepA_IV"/>
</dbReference>
<dbReference type="GO" id="GO:0003746">
    <property type="term" value="F:translation elongation factor activity"/>
    <property type="evidence" value="ECO:0007669"/>
    <property type="project" value="UniProtKB-UniRule"/>
</dbReference>
<dbReference type="HAMAP" id="MF_00071">
    <property type="entry name" value="LepA"/>
    <property type="match status" value="1"/>
</dbReference>
<dbReference type="PANTHER" id="PTHR43512:SF4">
    <property type="entry name" value="TRANSLATION FACTOR GUF1 HOMOLOG, CHLOROPLASTIC"/>
    <property type="match status" value="1"/>
</dbReference>
<evidence type="ECO:0000259" key="13">
    <source>
        <dbReference type="PROSITE" id="PS51722"/>
    </source>
</evidence>
<dbReference type="CDD" id="cd01890">
    <property type="entry name" value="LepA"/>
    <property type="match status" value="1"/>
</dbReference>
<dbReference type="Gene3D" id="3.30.70.2570">
    <property type="entry name" value="Elongation factor 4, C-terminal domain"/>
    <property type="match status" value="1"/>
</dbReference>
<evidence type="ECO:0000256" key="3">
    <source>
        <dbReference type="ARBA" id="ARBA00022741"/>
    </source>
</evidence>
<dbReference type="Gene3D" id="3.30.70.240">
    <property type="match status" value="1"/>
</dbReference>
<comment type="subcellular location">
    <subcellularLocation>
        <location evidence="12">Cell membrane</location>
        <topology evidence="12">Peripheral membrane protein</topology>
        <orientation evidence="12">Cytoplasmic side</orientation>
    </subcellularLocation>
</comment>
<dbReference type="PANTHER" id="PTHR43512">
    <property type="entry name" value="TRANSLATION FACTOR GUF1-RELATED"/>
    <property type="match status" value="1"/>
</dbReference>
<evidence type="ECO:0000256" key="10">
    <source>
        <dbReference type="ARBA" id="ARBA00061052"/>
    </source>
</evidence>
<dbReference type="Pfam" id="PF14492">
    <property type="entry name" value="EFG_III"/>
    <property type="match status" value="1"/>
</dbReference>
<dbReference type="FunFam" id="3.30.70.2570:FF:000001">
    <property type="entry name" value="Translation factor GUF1, mitochondrial"/>
    <property type="match status" value="1"/>
</dbReference>
<evidence type="ECO:0000256" key="6">
    <source>
        <dbReference type="ARBA" id="ARBA00023134"/>
    </source>
</evidence>
<comment type="catalytic activity">
    <reaction evidence="8 12">
        <text>GTP + H2O = GDP + phosphate + H(+)</text>
        <dbReference type="Rhea" id="RHEA:19669"/>
        <dbReference type="ChEBI" id="CHEBI:15377"/>
        <dbReference type="ChEBI" id="CHEBI:15378"/>
        <dbReference type="ChEBI" id="CHEBI:37565"/>
        <dbReference type="ChEBI" id="CHEBI:43474"/>
        <dbReference type="ChEBI" id="CHEBI:58189"/>
        <dbReference type="EC" id="3.6.5.n1"/>
    </reaction>
</comment>
<comment type="caution">
    <text evidence="14">The sequence shown here is derived from an EMBL/GenBank/DDBJ whole genome shotgun (WGS) entry which is preliminary data.</text>
</comment>
<feature type="domain" description="Tr-type G" evidence="13">
    <location>
        <begin position="2"/>
        <end position="185"/>
    </location>
</feature>
<dbReference type="PROSITE" id="PS51722">
    <property type="entry name" value="G_TR_2"/>
    <property type="match status" value="1"/>
</dbReference>
<proteinExistence type="inferred from homology"/>
<keyword evidence="5 12" id="KW-0648">Protein biosynthesis</keyword>
<dbReference type="NCBIfam" id="TIGR00231">
    <property type="entry name" value="small_GTP"/>
    <property type="match status" value="1"/>
</dbReference>
<organism evidence="14 15">
    <name type="scientific">Candidatus Azambacteria bacterium GW2011_GWA2_39_10</name>
    <dbReference type="NCBI Taxonomy" id="1618611"/>
    <lineage>
        <taxon>Bacteria</taxon>
        <taxon>Candidatus Azamiibacteriota</taxon>
    </lineage>
</organism>
<dbReference type="InterPro" id="IPR035647">
    <property type="entry name" value="EFG_III/V"/>
</dbReference>
<protein>
    <recommendedName>
        <fullName evidence="11 12">Elongation factor 4</fullName>
        <shortName evidence="12">EF-4</shortName>
        <ecNumber evidence="11 12">3.6.5.n1</ecNumber>
    </recommendedName>
    <alternativeName>
        <fullName evidence="12">Ribosomal back-translocase LepA</fullName>
    </alternativeName>
</protein>
<comment type="function">
    <text evidence="9 12">Required for accurate and efficient protein synthesis under certain stress conditions. May act as a fidelity factor of the translation reaction, by catalyzing a one-codon backward translocation of tRNAs on improperly translocated ribosomes. Back-translocation proceeds from a post-translocation (POST) complex to a pre-translocation (PRE) complex, thus giving elongation factor G a second chance to translocate the tRNAs correctly. Binds to ribosomes in a GTP-dependent manner.</text>
</comment>
<dbReference type="GO" id="GO:0005525">
    <property type="term" value="F:GTP binding"/>
    <property type="evidence" value="ECO:0007669"/>
    <property type="project" value="UniProtKB-UniRule"/>
</dbReference>
<evidence type="ECO:0000256" key="4">
    <source>
        <dbReference type="ARBA" id="ARBA00022801"/>
    </source>
</evidence>
<dbReference type="GO" id="GO:0043022">
    <property type="term" value="F:ribosome binding"/>
    <property type="evidence" value="ECO:0007669"/>
    <property type="project" value="UniProtKB-UniRule"/>
</dbReference>
<dbReference type="GO" id="GO:0005886">
    <property type="term" value="C:plasma membrane"/>
    <property type="evidence" value="ECO:0007669"/>
    <property type="project" value="UniProtKB-SubCell"/>
</dbReference>